<dbReference type="OrthoDB" id="9793997at2"/>
<comment type="caution">
    <text evidence="1">The sequence shown here is derived from an EMBL/GenBank/DDBJ whole genome shotgun (WGS) entry which is preliminary data.</text>
</comment>
<name>A0A562VJV5_9BACT</name>
<gene>
    <name evidence="1" type="ORF">JN12_02825</name>
</gene>
<organism evidence="1 2">
    <name type="scientific">Geobacter argillaceus</name>
    <dbReference type="NCBI Taxonomy" id="345631"/>
    <lineage>
        <taxon>Bacteria</taxon>
        <taxon>Pseudomonadati</taxon>
        <taxon>Thermodesulfobacteriota</taxon>
        <taxon>Desulfuromonadia</taxon>
        <taxon>Geobacterales</taxon>
        <taxon>Geobacteraceae</taxon>
        <taxon>Geobacter</taxon>
    </lineage>
</organism>
<keyword evidence="2" id="KW-1185">Reference proteome</keyword>
<dbReference type="AlphaFoldDB" id="A0A562VJV5"/>
<dbReference type="EMBL" id="VLLN01000018">
    <property type="protein sequence ID" value="TWJ18064.1"/>
    <property type="molecule type" value="Genomic_DNA"/>
</dbReference>
<dbReference type="GO" id="GO:0004527">
    <property type="term" value="F:exonuclease activity"/>
    <property type="evidence" value="ECO:0007669"/>
    <property type="project" value="UniProtKB-KW"/>
</dbReference>
<dbReference type="InterPro" id="IPR007476">
    <property type="entry name" value="RdgC"/>
</dbReference>
<evidence type="ECO:0000313" key="1">
    <source>
        <dbReference type="EMBL" id="TWJ18064.1"/>
    </source>
</evidence>
<dbReference type="Proteomes" id="UP000319449">
    <property type="component" value="Unassembled WGS sequence"/>
</dbReference>
<protein>
    <submittedName>
        <fullName evidence="1">Putative exonuclease RdgC</fullName>
    </submittedName>
</protein>
<keyword evidence="1" id="KW-0540">Nuclease</keyword>
<keyword evidence="1" id="KW-0378">Hydrolase</keyword>
<sequence>MGIISNTVSICQFQVVGEFPAGDLFEFASNGLSQQAFRSIESTLDELSCGWANLDDHQLSEFSTTASFWRDNYLAFTLRRDQRKIPASLLKAYCRVAEEEYRAEHPGLHRVPKQKREEIKEAVRLRLLARTLPIPATYDMVWDTRNQIVTFASLSQSVTDLFEEEFKKTFPGLRLVLVHPMARAGKLVPEELQQSLEQANLATSPAILDQIRSNQWLGQDFLLWLLHRSMTGTGEYRVNQPGSIGNGESFAAYLDDRLVLMSATEEGAQKMTVAGPQGRFGEVHTALQNGKKITEATIHLEQEENSWKLTLKAERFYFASFRCPPVHLEKDNTVDQASEQEAVFYERMHLLETGLQLFDSLFAEFLGNRLGSGWAAIAAEIQTWLARNE</sequence>
<accession>A0A562VJV5</accession>
<proteinExistence type="predicted"/>
<reference evidence="1 2" key="1">
    <citation type="submission" date="2019-07" db="EMBL/GenBank/DDBJ databases">
        <title>Genomic Encyclopedia of Archaeal and Bacterial Type Strains, Phase II (KMG-II): from individual species to whole genera.</title>
        <authorList>
            <person name="Goeker M."/>
        </authorList>
    </citation>
    <scope>NUCLEOTIDE SEQUENCE [LARGE SCALE GENOMIC DNA]</scope>
    <source>
        <strain evidence="1 2">ATCC BAA-1139</strain>
    </source>
</reference>
<dbReference type="Pfam" id="PF04381">
    <property type="entry name" value="RdgC"/>
    <property type="match status" value="1"/>
</dbReference>
<keyword evidence="1" id="KW-0269">Exonuclease</keyword>
<dbReference type="GO" id="GO:0006310">
    <property type="term" value="P:DNA recombination"/>
    <property type="evidence" value="ECO:0007669"/>
    <property type="project" value="InterPro"/>
</dbReference>
<dbReference type="RefSeq" id="WP_145023852.1">
    <property type="nucleotide sequence ID" value="NZ_VLLN01000018.1"/>
</dbReference>
<evidence type="ECO:0000313" key="2">
    <source>
        <dbReference type="Proteomes" id="UP000319449"/>
    </source>
</evidence>